<dbReference type="AlphaFoldDB" id="A0A417YBT7"/>
<comment type="caution">
    <text evidence="1">The sequence shown here is derived from an EMBL/GenBank/DDBJ whole genome shotgun (WGS) entry which is preliminary data.</text>
</comment>
<proteinExistence type="predicted"/>
<dbReference type="EMBL" id="QWEG01000052">
    <property type="protein sequence ID" value="RHW30150.1"/>
    <property type="molecule type" value="Genomic_DNA"/>
</dbReference>
<sequence length="59" mass="6614">MALIEEKHGAKPGEQDMIRQYQGAVSEFIKGLSVEELAEAEQEAQEWNTAKLPPKIQSM</sequence>
<gene>
    <name evidence="1" type="ORF">D1B31_23820</name>
</gene>
<accession>A0A417YBT7</accession>
<dbReference type="Proteomes" id="UP000284416">
    <property type="component" value="Unassembled WGS sequence"/>
</dbReference>
<evidence type="ECO:0000313" key="1">
    <source>
        <dbReference type="EMBL" id="RHW30150.1"/>
    </source>
</evidence>
<name>A0A417YBT7_9BACI</name>
<evidence type="ECO:0000313" key="2">
    <source>
        <dbReference type="Proteomes" id="UP000284416"/>
    </source>
</evidence>
<keyword evidence="2" id="KW-1185">Reference proteome</keyword>
<protein>
    <submittedName>
        <fullName evidence="1">Uncharacterized protein</fullName>
    </submittedName>
</protein>
<organism evidence="1 2">
    <name type="scientific">Neobacillus notoginsengisoli</name>
    <dbReference type="NCBI Taxonomy" id="1578198"/>
    <lineage>
        <taxon>Bacteria</taxon>
        <taxon>Bacillati</taxon>
        <taxon>Bacillota</taxon>
        <taxon>Bacilli</taxon>
        <taxon>Bacillales</taxon>
        <taxon>Bacillaceae</taxon>
        <taxon>Neobacillus</taxon>
    </lineage>
</organism>
<reference evidence="1 2" key="1">
    <citation type="journal article" date="2017" name="Int. J. Syst. Evol. Microbiol.">
        <title>Bacillus notoginsengisoli sp. nov., a novel bacterium isolated from the rhizosphere of Panax notoginseng.</title>
        <authorList>
            <person name="Zhang M.Y."/>
            <person name="Cheng J."/>
            <person name="Cai Y."/>
            <person name="Zhang T.Y."/>
            <person name="Wu Y.Y."/>
            <person name="Manikprabhu D."/>
            <person name="Li W.J."/>
            <person name="Zhang Y.X."/>
        </authorList>
    </citation>
    <scope>NUCLEOTIDE SEQUENCE [LARGE SCALE GENOMIC DNA]</scope>
    <source>
        <strain evidence="1 2">JCM 30743</strain>
    </source>
</reference>